<reference evidence="6" key="1">
    <citation type="journal article" date="2023" name="Mol. Phylogenet. Evol.">
        <title>Genome-scale phylogeny and comparative genomics of the fungal order Sordariales.</title>
        <authorList>
            <person name="Hensen N."/>
            <person name="Bonometti L."/>
            <person name="Westerberg I."/>
            <person name="Brannstrom I.O."/>
            <person name="Guillou S."/>
            <person name="Cros-Aarteil S."/>
            <person name="Calhoun S."/>
            <person name="Haridas S."/>
            <person name="Kuo A."/>
            <person name="Mondo S."/>
            <person name="Pangilinan J."/>
            <person name="Riley R."/>
            <person name="LaButti K."/>
            <person name="Andreopoulos B."/>
            <person name="Lipzen A."/>
            <person name="Chen C."/>
            <person name="Yan M."/>
            <person name="Daum C."/>
            <person name="Ng V."/>
            <person name="Clum A."/>
            <person name="Steindorff A."/>
            <person name="Ohm R.A."/>
            <person name="Martin F."/>
            <person name="Silar P."/>
            <person name="Natvig D.O."/>
            <person name="Lalanne C."/>
            <person name="Gautier V."/>
            <person name="Ament-Velasquez S.L."/>
            <person name="Kruys A."/>
            <person name="Hutchinson M.I."/>
            <person name="Powell A.J."/>
            <person name="Barry K."/>
            <person name="Miller A.N."/>
            <person name="Grigoriev I.V."/>
            <person name="Debuchy R."/>
            <person name="Gladieux P."/>
            <person name="Hiltunen Thoren M."/>
            <person name="Johannesson H."/>
        </authorList>
    </citation>
    <scope>NUCLEOTIDE SEQUENCE</scope>
    <source>
        <strain evidence="6">CBS 958.72</strain>
    </source>
</reference>
<dbReference type="GO" id="GO:0004815">
    <property type="term" value="F:aspartate-tRNA ligase activity"/>
    <property type="evidence" value="ECO:0007669"/>
    <property type="project" value="InterPro"/>
</dbReference>
<dbReference type="InterPro" id="IPR004523">
    <property type="entry name" value="Asp-tRNA_synthase_2"/>
</dbReference>
<comment type="caution">
    <text evidence="6">The sequence shown here is derived from an EMBL/GenBank/DDBJ whole genome shotgun (WGS) entry which is preliminary data.</text>
</comment>
<dbReference type="GO" id="GO:0017101">
    <property type="term" value="C:aminoacyl-tRNA synthetase multienzyme complex"/>
    <property type="evidence" value="ECO:0007669"/>
    <property type="project" value="TreeGrafter"/>
</dbReference>
<dbReference type="GO" id="GO:0005524">
    <property type="term" value="F:ATP binding"/>
    <property type="evidence" value="ECO:0007669"/>
    <property type="project" value="InterPro"/>
</dbReference>
<dbReference type="Pfam" id="PF00152">
    <property type="entry name" value="tRNA-synt_2"/>
    <property type="match status" value="1"/>
</dbReference>
<dbReference type="SUPFAM" id="SSF55681">
    <property type="entry name" value="Class II aaRS and biotin synthetases"/>
    <property type="match status" value="1"/>
</dbReference>
<evidence type="ECO:0000313" key="6">
    <source>
        <dbReference type="EMBL" id="KAK3365144.1"/>
    </source>
</evidence>
<evidence type="ECO:0000256" key="1">
    <source>
        <dbReference type="ARBA" id="ARBA00022490"/>
    </source>
</evidence>
<dbReference type="InterPro" id="IPR004364">
    <property type="entry name" value="Aa-tRNA-synt_II"/>
</dbReference>
<keyword evidence="4" id="KW-0067">ATP-binding</keyword>
<dbReference type="PANTHER" id="PTHR43450">
    <property type="entry name" value="ASPARTYL-TRNA SYNTHETASE"/>
    <property type="match status" value="1"/>
</dbReference>
<keyword evidence="2" id="KW-0436">Ligase</keyword>
<sequence>MMVSQFSTQVSEFRQKLALASDEQYRLCIEERDKLLGRATELELRICMSARVMGRYAEYERRSDEPTSEDNTELWKRIHLPGMLESRIRDKGIDPASPGIKEYLDVFKSAGVPPHGGGGIGLDRVVAWYLALPTVHHCAYCPRTPKRLLP</sequence>
<dbReference type="Proteomes" id="UP001287356">
    <property type="component" value="Unassembled WGS sequence"/>
</dbReference>
<dbReference type="AlphaFoldDB" id="A0AAE0N0P2"/>
<accession>A0AAE0N0P2</accession>
<dbReference type="Gene3D" id="3.30.930.10">
    <property type="entry name" value="Bira Bifunctional Protein, Domain 2"/>
    <property type="match status" value="1"/>
</dbReference>
<evidence type="ECO:0000259" key="5">
    <source>
        <dbReference type="Pfam" id="PF00152"/>
    </source>
</evidence>
<keyword evidence="3" id="KW-0547">Nucleotide-binding</keyword>
<dbReference type="GO" id="GO:0005829">
    <property type="term" value="C:cytosol"/>
    <property type="evidence" value="ECO:0007669"/>
    <property type="project" value="TreeGrafter"/>
</dbReference>
<evidence type="ECO:0000256" key="3">
    <source>
        <dbReference type="ARBA" id="ARBA00022741"/>
    </source>
</evidence>
<evidence type="ECO:0000256" key="2">
    <source>
        <dbReference type="ARBA" id="ARBA00022598"/>
    </source>
</evidence>
<dbReference type="GO" id="GO:0003723">
    <property type="term" value="F:RNA binding"/>
    <property type="evidence" value="ECO:0007669"/>
    <property type="project" value="TreeGrafter"/>
</dbReference>
<keyword evidence="7" id="KW-1185">Reference proteome</keyword>
<dbReference type="InterPro" id="IPR045864">
    <property type="entry name" value="aa-tRNA-synth_II/BPL/LPL"/>
</dbReference>
<protein>
    <recommendedName>
        <fullName evidence="5">Aminoacyl-tRNA synthetase class II (D/K/N) domain-containing protein</fullName>
    </recommendedName>
</protein>
<organism evidence="6 7">
    <name type="scientific">Lasiosphaeria ovina</name>
    <dbReference type="NCBI Taxonomy" id="92902"/>
    <lineage>
        <taxon>Eukaryota</taxon>
        <taxon>Fungi</taxon>
        <taxon>Dikarya</taxon>
        <taxon>Ascomycota</taxon>
        <taxon>Pezizomycotina</taxon>
        <taxon>Sordariomycetes</taxon>
        <taxon>Sordariomycetidae</taxon>
        <taxon>Sordariales</taxon>
        <taxon>Lasiosphaeriaceae</taxon>
        <taxon>Lasiosphaeria</taxon>
    </lineage>
</organism>
<dbReference type="PANTHER" id="PTHR43450:SF1">
    <property type="entry name" value="ASPARTATE--TRNA LIGASE, CYTOPLASMIC"/>
    <property type="match status" value="1"/>
</dbReference>
<gene>
    <name evidence="6" type="ORF">B0T24DRAFT_598447</name>
</gene>
<dbReference type="EMBL" id="JAULSN010000009">
    <property type="protein sequence ID" value="KAK3365144.1"/>
    <property type="molecule type" value="Genomic_DNA"/>
</dbReference>
<evidence type="ECO:0000256" key="4">
    <source>
        <dbReference type="ARBA" id="ARBA00022840"/>
    </source>
</evidence>
<keyword evidence="1" id="KW-0963">Cytoplasm</keyword>
<reference evidence="6" key="2">
    <citation type="submission" date="2023-06" db="EMBL/GenBank/DDBJ databases">
        <authorList>
            <consortium name="Lawrence Berkeley National Laboratory"/>
            <person name="Haridas S."/>
            <person name="Hensen N."/>
            <person name="Bonometti L."/>
            <person name="Westerberg I."/>
            <person name="Brannstrom I.O."/>
            <person name="Guillou S."/>
            <person name="Cros-Aarteil S."/>
            <person name="Calhoun S."/>
            <person name="Kuo A."/>
            <person name="Mondo S."/>
            <person name="Pangilinan J."/>
            <person name="Riley R."/>
            <person name="Labutti K."/>
            <person name="Andreopoulos B."/>
            <person name="Lipzen A."/>
            <person name="Chen C."/>
            <person name="Yanf M."/>
            <person name="Daum C."/>
            <person name="Ng V."/>
            <person name="Clum A."/>
            <person name="Steindorff A."/>
            <person name="Ohm R."/>
            <person name="Martin F."/>
            <person name="Silar P."/>
            <person name="Natvig D."/>
            <person name="Lalanne C."/>
            <person name="Gautier V."/>
            <person name="Ament-Velasquez S.L."/>
            <person name="Kruys A."/>
            <person name="Hutchinson M.I."/>
            <person name="Powell A.J."/>
            <person name="Barry K."/>
            <person name="Miller A.N."/>
            <person name="Grigoriev I.V."/>
            <person name="Debuchy R."/>
            <person name="Gladieux P."/>
            <person name="Thoren M.H."/>
            <person name="Johannesson H."/>
        </authorList>
    </citation>
    <scope>NUCLEOTIDE SEQUENCE</scope>
    <source>
        <strain evidence="6">CBS 958.72</strain>
    </source>
</reference>
<feature type="domain" description="Aminoacyl-tRNA synthetase class II (D/K/N)" evidence="5">
    <location>
        <begin position="76"/>
        <end position="144"/>
    </location>
</feature>
<proteinExistence type="predicted"/>
<evidence type="ECO:0000313" key="7">
    <source>
        <dbReference type="Proteomes" id="UP001287356"/>
    </source>
</evidence>
<name>A0AAE0N0P2_9PEZI</name>
<dbReference type="GO" id="GO:0006422">
    <property type="term" value="P:aspartyl-tRNA aminoacylation"/>
    <property type="evidence" value="ECO:0007669"/>
    <property type="project" value="InterPro"/>
</dbReference>